<feature type="compositionally biased region" description="Basic and acidic residues" evidence="9">
    <location>
        <begin position="196"/>
        <end position="228"/>
    </location>
</feature>
<name>A0AAD5IKN2_ACENE</name>
<dbReference type="FunFam" id="3.30.70.270:FF:000020">
    <property type="entry name" value="Transposon Tf2-6 polyprotein-like Protein"/>
    <property type="match status" value="1"/>
</dbReference>
<dbReference type="SUPFAM" id="SSF53098">
    <property type="entry name" value="Ribonuclease H-like"/>
    <property type="match status" value="1"/>
</dbReference>
<reference evidence="12" key="1">
    <citation type="journal article" date="2022" name="Plant J.">
        <title>Strategies of tolerance reflected in two North American maple genomes.</title>
        <authorList>
            <person name="McEvoy S.L."/>
            <person name="Sezen U.U."/>
            <person name="Trouern-Trend A."/>
            <person name="McMahon S.M."/>
            <person name="Schaberg P.G."/>
            <person name="Yang J."/>
            <person name="Wegrzyn J.L."/>
            <person name="Swenson N.G."/>
        </authorList>
    </citation>
    <scope>NUCLEOTIDE SEQUENCE</scope>
    <source>
        <strain evidence="12">91603</strain>
    </source>
</reference>
<accession>A0AAD5IKN2</accession>
<evidence type="ECO:0000256" key="2">
    <source>
        <dbReference type="ARBA" id="ARBA00022670"/>
    </source>
</evidence>
<dbReference type="GO" id="GO:0015074">
    <property type="term" value="P:DNA integration"/>
    <property type="evidence" value="ECO:0007669"/>
    <property type="project" value="InterPro"/>
</dbReference>
<dbReference type="InterPro" id="IPR041588">
    <property type="entry name" value="Integrase_H2C2"/>
</dbReference>
<keyword evidence="4" id="KW-0548">Nucleotidyltransferase</keyword>
<gene>
    <name evidence="12" type="ORF">LWI28_022670</name>
</gene>
<keyword evidence="3" id="KW-0808">Transferase</keyword>
<dbReference type="InterPro" id="IPR001584">
    <property type="entry name" value="Integrase_cat-core"/>
</dbReference>
<dbReference type="GO" id="GO:0003676">
    <property type="term" value="F:nucleic acid binding"/>
    <property type="evidence" value="ECO:0007669"/>
    <property type="project" value="InterPro"/>
</dbReference>
<evidence type="ECO:0000256" key="1">
    <source>
        <dbReference type="ARBA" id="ARBA00012493"/>
    </source>
</evidence>
<reference evidence="12" key="2">
    <citation type="submission" date="2023-02" db="EMBL/GenBank/DDBJ databases">
        <authorList>
            <person name="Swenson N.G."/>
            <person name="Wegrzyn J.L."/>
            <person name="Mcevoy S.L."/>
        </authorList>
    </citation>
    <scope>NUCLEOTIDE SEQUENCE</scope>
    <source>
        <strain evidence="12">91603</strain>
        <tissue evidence="12">Leaf</tissue>
    </source>
</reference>
<dbReference type="Gene3D" id="2.40.70.10">
    <property type="entry name" value="Acid Proteases"/>
    <property type="match status" value="1"/>
</dbReference>
<dbReference type="InterPro" id="IPR043502">
    <property type="entry name" value="DNA/RNA_pol_sf"/>
</dbReference>
<protein>
    <recommendedName>
        <fullName evidence="1">RNA-directed DNA polymerase</fullName>
        <ecNumber evidence="1">2.7.7.49</ecNumber>
    </recommendedName>
</protein>
<dbReference type="InterPro" id="IPR041373">
    <property type="entry name" value="RT_RNaseH"/>
</dbReference>
<evidence type="ECO:0000259" key="11">
    <source>
        <dbReference type="PROSITE" id="PS50994"/>
    </source>
</evidence>
<dbReference type="EC" id="2.7.7.49" evidence="1"/>
<dbReference type="InterPro" id="IPR043128">
    <property type="entry name" value="Rev_trsase/Diguanyl_cyclase"/>
</dbReference>
<dbReference type="GO" id="GO:0006508">
    <property type="term" value="P:proteolysis"/>
    <property type="evidence" value="ECO:0007669"/>
    <property type="project" value="UniProtKB-KW"/>
</dbReference>
<dbReference type="FunFam" id="3.30.420.10:FF:000032">
    <property type="entry name" value="Retrovirus-related Pol polyprotein from transposon 297-like Protein"/>
    <property type="match status" value="1"/>
</dbReference>
<evidence type="ECO:0000256" key="3">
    <source>
        <dbReference type="ARBA" id="ARBA00022679"/>
    </source>
</evidence>
<dbReference type="Pfam" id="PF17921">
    <property type="entry name" value="Integrase_H2C2"/>
    <property type="match status" value="1"/>
</dbReference>
<dbReference type="Gene3D" id="3.10.10.10">
    <property type="entry name" value="HIV Type 1 Reverse Transcriptase, subunit A, domain 1"/>
    <property type="match status" value="1"/>
</dbReference>
<dbReference type="EMBL" id="JAJSOW010000105">
    <property type="protein sequence ID" value="KAI9165907.1"/>
    <property type="molecule type" value="Genomic_DNA"/>
</dbReference>
<dbReference type="GO" id="GO:0008233">
    <property type="term" value="F:peptidase activity"/>
    <property type="evidence" value="ECO:0007669"/>
    <property type="project" value="UniProtKB-KW"/>
</dbReference>
<evidence type="ECO:0000259" key="10">
    <source>
        <dbReference type="PROSITE" id="PS50878"/>
    </source>
</evidence>
<dbReference type="Gene3D" id="3.30.70.270">
    <property type="match status" value="2"/>
</dbReference>
<dbReference type="InterPro" id="IPR000477">
    <property type="entry name" value="RT_dom"/>
</dbReference>
<feature type="domain" description="Integrase catalytic" evidence="11">
    <location>
        <begin position="853"/>
        <end position="1013"/>
    </location>
</feature>
<feature type="domain" description="Reverse transcriptase" evidence="10">
    <location>
        <begin position="337"/>
        <end position="516"/>
    </location>
</feature>
<dbReference type="InterPro" id="IPR036397">
    <property type="entry name" value="RNaseH_sf"/>
</dbReference>
<dbReference type="Proteomes" id="UP001064489">
    <property type="component" value="Chromosome 10"/>
</dbReference>
<dbReference type="InterPro" id="IPR021109">
    <property type="entry name" value="Peptidase_aspartic_dom_sf"/>
</dbReference>
<comment type="caution">
    <text evidence="12">The sequence shown here is derived from an EMBL/GenBank/DDBJ whole genome shotgun (WGS) entry which is preliminary data.</text>
</comment>
<keyword evidence="13" id="KW-1185">Reference proteome</keyword>
<dbReference type="PROSITE" id="PS50994">
    <property type="entry name" value="INTEGRASE"/>
    <property type="match status" value="1"/>
</dbReference>
<sequence length="1216" mass="140087">MVLKDYGIESEGESDNEYMPPLEDVSDNAYPVGGELLVARRALSAQAKEDDEVQRDNIFHTRCHVNDKVCSMIIDGGSCTNVSSTILVEKLNLTTFKHPKPYKLQWLNDSGEVRVNKQLLVSFSIGRYKDEVTCDVVPMNAGHILLGRPWQFDRHATHDGYTNRYSFVLDKRPITLVPLTPRQVYEDQMWLKKDRDVKQESESSREKESESTKKETKVQKEKEVDERKRERKQVSFYARKSEIKKALFSNQPMNVLLYKEAYFSTNELDSFLPSVVVSLLQDFDEVFPEEMPIGLPPTRGIEHQINFVLGAPIPNRPAYRSNLEETKELQKQVNELMERGYVRESMSPSAVPVLLVPKKDGTWRMCVNCHAINNITIKYRHPIPRLDDMLDELHGSVGFTKIDLKSGYHQIRMKEGDEWKTAFKTKYGLYEWLVMPFGLTNAPSTFMRLMNHVLCAFIGKFVVVYFDDILIYSKNLDEHVEHLKLILGVLRAEKLFANLKKCTFCTDKLVFLGFVVSAQGIEVDEEKVKAIKEWPKPTNVGQVRSFHGLASFYRRFMRDFSSLAAPLTEVIKKNVGFKWGNEQEKAFNLIKEKLTNSPLLALPDFAKAFEIECDASGIGILAVLMQEGRPIALFSEKISGAVLNYPTYDKEMYALVRALETWQHYLWPKEFVIHTDHESLKHLKGQHKLNKQHAKWVEFIETFPYVIKYKKGKENVVADALSRRYVLLSTLNARMLGFDYIKELYVEDSDFGNVFNASEKVAFGKFYRHDGFLFRETKLFVPKSSLRELLVREAHGGGLMGHFRIAKTLDVLHEHFFWPHMKRDVERVCDKCITCRQAKSRVKLHGLYTPLPIPSGPWIDISMDFVLGFPRSKRGRDSIYVVVDRFSKMAHFIPCHKTDDASHIADLFFKEIVRLHGMPKTIVSDREAKFLSYFWKTLWGKLGTKLLFSTTCHPQTDGQTEVVNRTLSALLRAIIQKNLKTWEDCLPHVEFAYNRSVHSATHFSPFEIVYGFNPLTPLDLIPLPVNEHVNLDGKKKAEFVKQIHEKTRQNIERRTEQYANQTNKGRKKVVFEPGDWVWLHMRKERFPVQLRSKLLPRGDSPFQVIERINDNAYKLDLPGEYNISASFNVSDLSPFDVGDDLRTNPFQDGGNDENKGAALRDSLHVPVGPITRARAKRFKEALNGLIQDTWVDSEVLKSKISPHEDQGLINVINTIN</sequence>
<dbReference type="CDD" id="cd09274">
    <property type="entry name" value="RNase_HI_RT_Ty3"/>
    <property type="match status" value="1"/>
</dbReference>
<dbReference type="Pfam" id="PF24626">
    <property type="entry name" value="SH3_Tf2-1"/>
    <property type="match status" value="1"/>
</dbReference>
<evidence type="ECO:0000313" key="13">
    <source>
        <dbReference type="Proteomes" id="UP001064489"/>
    </source>
</evidence>
<dbReference type="FunFam" id="3.10.10.10:FF:000007">
    <property type="entry name" value="Retrovirus-related Pol polyprotein from transposon 17.6-like Protein"/>
    <property type="match status" value="1"/>
</dbReference>
<evidence type="ECO:0000256" key="8">
    <source>
        <dbReference type="ARBA" id="ARBA00022918"/>
    </source>
</evidence>
<keyword evidence="5" id="KW-0540">Nuclease</keyword>
<evidence type="ECO:0000313" key="12">
    <source>
        <dbReference type="EMBL" id="KAI9165907.1"/>
    </source>
</evidence>
<evidence type="ECO:0000256" key="6">
    <source>
        <dbReference type="ARBA" id="ARBA00022759"/>
    </source>
</evidence>
<evidence type="ECO:0000256" key="4">
    <source>
        <dbReference type="ARBA" id="ARBA00022695"/>
    </source>
</evidence>
<dbReference type="GO" id="GO:0003964">
    <property type="term" value="F:RNA-directed DNA polymerase activity"/>
    <property type="evidence" value="ECO:0007669"/>
    <property type="project" value="UniProtKB-KW"/>
</dbReference>
<dbReference type="Pfam" id="PF00665">
    <property type="entry name" value="rve"/>
    <property type="match status" value="1"/>
</dbReference>
<dbReference type="Gene3D" id="3.30.420.10">
    <property type="entry name" value="Ribonuclease H-like superfamily/Ribonuclease H"/>
    <property type="match status" value="1"/>
</dbReference>
<dbReference type="Pfam" id="PF17917">
    <property type="entry name" value="RT_RNaseH"/>
    <property type="match status" value="1"/>
</dbReference>
<proteinExistence type="predicted"/>
<dbReference type="PANTHER" id="PTHR35046">
    <property type="entry name" value="ZINC KNUCKLE (CCHC-TYPE) FAMILY PROTEIN"/>
    <property type="match status" value="1"/>
</dbReference>
<keyword evidence="8" id="KW-0695">RNA-directed DNA polymerase</keyword>
<dbReference type="Gene3D" id="1.10.340.70">
    <property type="match status" value="1"/>
</dbReference>
<dbReference type="InterPro" id="IPR012337">
    <property type="entry name" value="RNaseH-like_sf"/>
</dbReference>
<keyword evidence="7" id="KW-0378">Hydrolase</keyword>
<feature type="region of interest" description="Disordered" evidence="9">
    <location>
        <begin position="1"/>
        <end position="22"/>
    </location>
</feature>
<evidence type="ECO:0000256" key="7">
    <source>
        <dbReference type="ARBA" id="ARBA00022801"/>
    </source>
</evidence>
<dbReference type="CDD" id="cd00303">
    <property type="entry name" value="retropepsin_like"/>
    <property type="match status" value="1"/>
</dbReference>
<organism evidence="12 13">
    <name type="scientific">Acer negundo</name>
    <name type="common">Box elder</name>
    <dbReference type="NCBI Taxonomy" id="4023"/>
    <lineage>
        <taxon>Eukaryota</taxon>
        <taxon>Viridiplantae</taxon>
        <taxon>Streptophyta</taxon>
        <taxon>Embryophyta</taxon>
        <taxon>Tracheophyta</taxon>
        <taxon>Spermatophyta</taxon>
        <taxon>Magnoliopsida</taxon>
        <taxon>eudicotyledons</taxon>
        <taxon>Gunneridae</taxon>
        <taxon>Pentapetalae</taxon>
        <taxon>rosids</taxon>
        <taxon>malvids</taxon>
        <taxon>Sapindales</taxon>
        <taxon>Sapindaceae</taxon>
        <taxon>Hippocastanoideae</taxon>
        <taxon>Acereae</taxon>
        <taxon>Acer</taxon>
    </lineage>
</organism>
<dbReference type="GO" id="GO:0004519">
    <property type="term" value="F:endonuclease activity"/>
    <property type="evidence" value="ECO:0007669"/>
    <property type="project" value="UniProtKB-KW"/>
</dbReference>
<dbReference type="CDD" id="cd01647">
    <property type="entry name" value="RT_LTR"/>
    <property type="match status" value="1"/>
</dbReference>
<dbReference type="PROSITE" id="PS50878">
    <property type="entry name" value="RT_POL"/>
    <property type="match status" value="1"/>
</dbReference>
<feature type="region of interest" description="Disordered" evidence="9">
    <location>
        <begin position="196"/>
        <end position="231"/>
    </location>
</feature>
<evidence type="ECO:0000256" key="9">
    <source>
        <dbReference type="SAM" id="MobiDB-lite"/>
    </source>
</evidence>
<keyword evidence="6" id="KW-0255">Endonuclease</keyword>
<dbReference type="SUPFAM" id="SSF56672">
    <property type="entry name" value="DNA/RNA polymerases"/>
    <property type="match status" value="1"/>
</dbReference>
<keyword evidence="2" id="KW-0645">Protease</keyword>
<dbReference type="AlphaFoldDB" id="A0AAD5IKN2"/>
<dbReference type="InterPro" id="IPR056924">
    <property type="entry name" value="SH3_Tf2-1"/>
</dbReference>
<evidence type="ECO:0000256" key="5">
    <source>
        <dbReference type="ARBA" id="ARBA00022722"/>
    </source>
</evidence>
<dbReference type="Pfam" id="PF00078">
    <property type="entry name" value="RVT_1"/>
    <property type="match status" value="1"/>
</dbReference>
<dbReference type="PANTHER" id="PTHR35046:SF9">
    <property type="entry name" value="RNA-DIRECTED DNA POLYMERASE"/>
    <property type="match status" value="1"/>
</dbReference>
<dbReference type="FunFam" id="1.10.340.70:FF:000001">
    <property type="entry name" value="Retrovirus-related Pol polyprotein from transposon gypsy-like Protein"/>
    <property type="match status" value="1"/>
</dbReference>